<keyword evidence="1" id="KW-0175">Coiled coil</keyword>
<feature type="compositionally biased region" description="Low complexity" evidence="2">
    <location>
        <begin position="39"/>
        <end position="49"/>
    </location>
</feature>
<feature type="region of interest" description="Disordered" evidence="2">
    <location>
        <begin position="1"/>
        <end position="53"/>
    </location>
</feature>
<reference evidence="3" key="3">
    <citation type="submission" date="2025-09" db="UniProtKB">
        <authorList>
            <consortium name="Ensembl"/>
        </authorList>
    </citation>
    <scope>IDENTIFICATION</scope>
</reference>
<feature type="compositionally biased region" description="Low complexity" evidence="2">
    <location>
        <begin position="18"/>
        <end position="27"/>
    </location>
</feature>
<dbReference type="Ensembl" id="ENSMGAT00000022092.1">
    <property type="protein sequence ID" value="ENSMGAP00000029192.1"/>
    <property type="gene ID" value="ENSMGAG00000002402.3"/>
</dbReference>
<proteinExistence type="predicted"/>
<evidence type="ECO:0000313" key="4">
    <source>
        <dbReference type="Proteomes" id="UP000001645"/>
    </source>
</evidence>
<feature type="coiled-coil region" evidence="1">
    <location>
        <begin position="317"/>
        <end position="398"/>
    </location>
</feature>
<dbReference type="Bgee" id="ENSMGAG00000002402">
    <property type="expression patterns" value="Expressed in brain and 3 other cell types or tissues"/>
</dbReference>
<feature type="coiled-coil region" evidence="1">
    <location>
        <begin position="213"/>
        <end position="247"/>
    </location>
</feature>
<accession>A0A803YBP5</accession>
<dbReference type="GO" id="GO:1905515">
    <property type="term" value="P:non-motile cilium assembly"/>
    <property type="evidence" value="ECO:0007669"/>
    <property type="project" value="TreeGrafter"/>
</dbReference>
<dbReference type="InterPro" id="IPR038929">
    <property type="entry name" value="CCDC13"/>
</dbReference>
<keyword evidence="4" id="KW-1185">Reference proteome</keyword>
<feature type="coiled-coil region" evidence="1">
    <location>
        <begin position="599"/>
        <end position="630"/>
    </location>
</feature>
<evidence type="ECO:0000313" key="3">
    <source>
        <dbReference type="Ensembl" id="ENSMGAP00000029192.1"/>
    </source>
</evidence>
<dbReference type="GeneTree" id="ENSGT00390000000596"/>
<reference evidence="3 4" key="1">
    <citation type="journal article" date="2010" name="PLoS Biol.">
        <title>Multi-platform next-generation sequencing of the domestic turkey (Meleagris gallopavo): genome assembly and analysis.</title>
        <authorList>
            <person name="Dalloul R.A."/>
            <person name="Long J.A."/>
            <person name="Zimin A.V."/>
            <person name="Aslam L."/>
            <person name="Beal K."/>
            <person name="Blomberg L.A."/>
            <person name="Bouffard P."/>
            <person name="Burt D.W."/>
            <person name="Crasta O."/>
            <person name="Crooijmans R.P."/>
            <person name="Cooper K."/>
            <person name="Coulombe R.A."/>
            <person name="De S."/>
            <person name="Delany M.E."/>
            <person name="Dodgson J.B."/>
            <person name="Dong J.J."/>
            <person name="Evans C."/>
            <person name="Frederickson K.M."/>
            <person name="Flicek P."/>
            <person name="Florea L."/>
            <person name="Folkerts O."/>
            <person name="Groenen M.A."/>
            <person name="Harkins T.T."/>
            <person name="Herrero J."/>
            <person name="Hoffmann S."/>
            <person name="Megens H.J."/>
            <person name="Jiang A."/>
            <person name="de Jong P."/>
            <person name="Kaiser P."/>
            <person name="Kim H."/>
            <person name="Kim K.W."/>
            <person name="Kim S."/>
            <person name="Langenberger D."/>
            <person name="Lee M.K."/>
            <person name="Lee T."/>
            <person name="Mane S."/>
            <person name="Marcais G."/>
            <person name="Marz M."/>
            <person name="McElroy A.P."/>
            <person name="Modise T."/>
            <person name="Nefedov M."/>
            <person name="Notredame C."/>
            <person name="Paton I.R."/>
            <person name="Payne W.S."/>
            <person name="Pertea G."/>
            <person name="Prickett D."/>
            <person name="Puiu D."/>
            <person name="Qioa D."/>
            <person name="Raineri E."/>
            <person name="Ruffier M."/>
            <person name="Salzberg S.L."/>
            <person name="Schatz M.C."/>
            <person name="Scheuring C."/>
            <person name="Schmidt C.J."/>
            <person name="Schroeder S."/>
            <person name="Searle S.M."/>
            <person name="Smith E.J."/>
            <person name="Smith J."/>
            <person name="Sonstegard T.S."/>
            <person name="Stadler P.F."/>
            <person name="Tafer H."/>
            <person name="Tu Z.J."/>
            <person name="Van Tassell C.P."/>
            <person name="Vilella A.J."/>
            <person name="Williams K.P."/>
            <person name="Yorke J.A."/>
            <person name="Zhang L."/>
            <person name="Zhang H.B."/>
            <person name="Zhang X."/>
            <person name="Zhang Y."/>
            <person name="Reed K.M."/>
        </authorList>
    </citation>
    <scope>NUCLEOTIDE SEQUENCE [LARGE SCALE GENOMIC DNA]</scope>
</reference>
<evidence type="ECO:0000256" key="2">
    <source>
        <dbReference type="SAM" id="MobiDB-lite"/>
    </source>
</evidence>
<reference evidence="3" key="2">
    <citation type="submission" date="2025-08" db="UniProtKB">
        <authorList>
            <consortium name="Ensembl"/>
        </authorList>
    </citation>
    <scope>IDENTIFICATION</scope>
</reference>
<dbReference type="PANTHER" id="PTHR31935:SF1">
    <property type="entry name" value="COILED-COIL DOMAIN-CONTAINING PROTEIN 13"/>
    <property type="match status" value="1"/>
</dbReference>
<name>A0A803YBP5_MELGA</name>
<feature type="compositionally biased region" description="Polar residues" evidence="2">
    <location>
        <begin position="567"/>
        <end position="576"/>
    </location>
</feature>
<sequence length="657" mass="74640">MESDISGNEHFKSQFKALQVQQQRRLQNLMERKKEKQNSQKGNNGNGKETFNIPTDLNLFETEQPVTEDDSKRLLEVENEELQDQLREIRDENCRLYKLVTEKDFEIKQLQKKIQEDRLALSGTSGLAGDVAATKIVELAKKNREIIAETESEKAKVKQLNNKVRELERELQAAVEKIHSLGGSDAGIKQTALKKTEENLAESPEVKALQEKLTTANFKVLEYRNQLQSAKQELKMTQKLLANEVGEDVNIQSLLTNSGSWRGRAQQILVLQSKVRELENQLGQNKSRTLLSETDEELLALTDLRKLSAQEKNLLKIRSLEKERKEALESQQKQMQEILKHLSQQDEKNKESQQLLGQHLNNEAQKQNCLIEQLRQMVAEREAKVKELEEEIGQLALQKKSAHQGDNSGAVVTPPCAHSEDLRFSGLKPLTSASDQVGRSASARTVSKMGHMLIESAATKPSLLSSNITPGRFAGIDSLDFKVLQMQITEHKALCQAAEVERDRLLELVAVLQKRIEEGSDKVLEAEKRLQEERRRCVILEQQLEKLQMDPGRLTSTQKPPLKNKTGHSAGQSRLSLNMSDRKELSAAQLSKLPMESQIEELSTRLVIQLDENEALKAALETTVRKKEEDFKLYQDTMDQVKDIFLQAIRQQKQEKS</sequence>
<feature type="coiled-coil region" evidence="1">
    <location>
        <begin position="143"/>
        <end position="184"/>
    </location>
</feature>
<dbReference type="AlphaFoldDB" id="A0A803YBP5"/>
<organism evidence="3 4">
    <name type="scientific">Meleagris gallopavo</name>
    <name type="common">Wild turkey</name>
    <dbReference type="NCBI Taxonomy" id="9103"/>
    <lineage>
        <taxon>Eukaryota</taxon>
        <taxon>Metazoa</taxon>
        <taxon>Chordata</taxon>
        <taxon>Craniata</taxon>
        <taxon>Vertebrata</taxon>
        <taxon>Euteleostomi</taxon>
        <taxon>Archelosauria</taxon>
        <taxon>Archosauria</taxon>
        <taxon>Dinosauria</taxon>
        <taxon>Saurischia</taxon>
        <taxon>Theropoda</taxon>
        <taxon>Coelurosauria</taxon>
        <taxon>Aves</taxon>
        <taxon>Neognathae</taxon>
        <taxon>Galloanserae</taxon>
        <taxon>Galliformes</taxon>
        <taxon>Phasianidae</taxon>
        <taxon>Meleagridinae</taxon>
        <taxon>Meleagris</taxon>
    </lineage>
</organism>
<dbReference type="Proteomes" id="UP000001645">
    <property type="component" value="Chromosome 6"/>
</dbReference>
<dbReference type="GO" id="GO:0034451">
    <property type="term" value="C:centriolar satellite"/>
    <property type="evidence" value="ECO:0007669"/>
    <property type="project" value="TreeGrafter"/>
</dbReference>
<dbReference type="PANTHER" id="PTHR31935">
    <property type="entry name" value="COILED-COIL DOMAIN-CONTAINING PROTEIN 13"/>
    <property type="match status" value="1"/>
</dbReference>
<feature type="region of interest" description="Disordered" evidence="2">
    <location>
        <begin position="549"/>
        <end position="576"/>
    </location>
</feature>
<evidence type="ECO:0000256" key="1">
    <source>
        <dbReference type="SAM" id="Coils"/>
    </source>
</evidence>
<protein>
    <submittedName>
        <fullName evidence="3">Coiled-coil domain containing 13</fullName>
    </submittedName>
</protein>
<dbReference type="GO" id="GO:0031122">
    <property type="term" value="P:cytoplasmic microtubule organization"/>
    <property type="evidence" value="ECO:0007669"/>
    <property type="project" value="TreeGrafter"/>
</dbReference>
<gene>
    <name evidence="3" type="primary">CCDC13</name>
</gene>